<dbReference type="EMBL" id="CP066310">
    <property type="protein sequence ID" value="QQE89511.1"/>
    <property type="molecule type" value="Genomic_DNA"/>
</dbReference>
<gene>
    <name evidence="1" type="ORF">GKQ51_03930</name>
</gene>
<evidence type="ECO:0000313" key="1">
    <source>
        <dbReference type="EMBL" id="QQE89511.1"/>
    </source>
</evidence>
<proteinExistence type="predicted"/>
<evidence type="ECO:0000313" key="2">
    <source>
        <dbReference type="Proteomes" id="UP000596192"/>
    </source>
</evidence>
<protein>
    <submittedName>
        <fullName evidence="1">Uncharacterized protein</fullName>
    </submittedName>
</protein>
<dbReference type="AlphaFoldDB" id="A0AAP9YF29"/>
<accession>A0AAP9YF29</accession>
<organism evidence="1 2">
    <name type="scientific">Azotobacter chroococcum</name>
    <dbReference type="NCBI Taxonomy" id="353"/>
    <lineage>
        <taxon>Bacteria</taxon>
        <taxon>Pseudomonadati</taxon>
        <taxon>Pseudomonadota</taxon>
        <taxon>Gammaproteobacteria</taxon>
        <taxon>Pseudomonadales</taxon>
        <taxon>Pseudomonadaceae</taxon>
        <taxon>Azotobacter</taxon>
    </lineage>
</organism>
<dbReference type="RefSeq" id="WP_198867290.1">
    <property type="nucleotide sequence ID" value="NZ_CP066310.1"/>
</dbReference>
<name>A0AAP9YF29_9GAMM</name>
<sequence>MLNLYDEMNERLELKVTSDLVREYRPELFTFLRHLNLAHLVEEVWEPMCISSRTLAALAIDARPWPPKGVGAKRLRGFAMALIVDDRQALFTPALLSPEHPTNVGLAAGLTKVLFEKLIEERIERIAVLVNNRSHVVAGELRSVGFEPGEARVLSDGAEFVSFAADPDAILKRLGLKGRRLGDILSLAVDQAEALQLTALHLTLAAGISGYWGGHAAWAEVFPGLIDWAALPPGGIGGTPGPAGEIINVSPPVGS</sequence>
<dbReference type="Proteomes" id="UP000596192">
    <property type="component" value="Chromosome"/>
</dbReference>
<reference evidence="1 2" key="1">
    <citation type="submission" date="2020-12" db="EMBL/GenBank/DDBJ databases">
        <title>Genomic Analysis and Response surface optimization of nitrogen-fixing conditions for A. chroococcum strain HR1, Isolation from rhizosphere soil.</title>
        <authorList>
            <person name="Li J."/>
            <person name="Yang H."/>
            <person name="Liu H."/>
            <person name="Wang C."/>
            <person name="Tian Y."/>
            <person name="Lu X.Y."/>
        </authorList>
    </citation>
    <scope>NUCLEOTIDE SEQUENCE [LARGE SCALE GENOMIC DNA]</scope>
    <source>
        <strain evidence="1 2">HR1</strain>
    </source>
</reference>